<organism evidence="1">
    <name type="scientific">uncultured Chloroflexia bacterium</name>
    <dbReference type="NCBI Taxonomy" id="1672391"/>
    <lineage>
        <taxon>Bacteria</taxon>
        <taxon>Bacillati</taxon>
        <taxon>Chloroflexota</taxon>
        <taxon>Chloroflexia</taxon>
        <taxon>environmental samples</taxon>
    </lineage>
</organism>
<accession>A0A6J4H831</accession>
<dbReference type="EMBL" id="CADCTK010000085">
    <property type="protein sequence ID" value="CAA9216903.1"/>
    <property type="molecule type" value="Genomic_DNA"/>
</dbReference>
<gene>
    <name evidence="1" type="ORF">AVDCRST_MAG26-355</name>
</gene>
<dbReference type="AlphaFoldDB" id="A0A6J4H831"/>
<sequence length="159" mass="17614">MSSKTTPGVSPFFESYRTAFERFDVPAIARHFAYPCHVTSDTGTIALSAIASLEEWIGKIERLLGMYRAIGVSSARVLDLAATELSPRLVQAIVHWELHDDAGQLLYDFEAAYTLVEIDGELRIAAIAHDEIPRYRACLARLRPRRAQDDAANEQPGPG</sequence>
<proteinExistence type="predicted"/>
<evidence type="ECO:0000313" key="1">
    <source>
        <dbReference type="EMBL" id="CAA9216903.1"/>
    </source>
</evidence>
<name>A0A6J4H831_9CHLR</name>
<reference evidence="1" key="1">
    <citation type="submission" date="2020-02" db="EMBL/GenBank/DDBJ databases">
        <authorList>
            <person name="Meier V. D."/>
        </authorList>
    </citation>
    <scope>NUCLEOTIDE SEQUENCE</scope>
    <source>
        <strain evidence="1">AVDCRST_MAG26</strain>
    </source>
</reference>
<protein>
    <recommendedName>
        <fullName evidence="2">SnoaL-like domain-containing protein</fullName>
    </recommendedName>
</protein>
<evidence type="ECO:0008006" key="2">
    <source>
        <dbReference type="Google" id="ProtNLM"/>
    </source>
</evidence>